<accession>A0ABD0S201</accession>
<dbReference type="SUPFAM" id="SSF53098">
    <property type="entry name" value="Ribonuclease H-like"/>
    <property type="match status" value="2"/>
</dbReference>
<reference evidence="3 4" key="1">
    <citation type="submission" date="2024-06" db="EMBL/GenBank/DDBJ databases">
        <title>A chromosome-level genome assembly of beet webworm, Loxostege sticticalis.</title>
        <authorList>
            <person name="Zhang Y."/>
        </authorList>
    </citation>
    <scope>NUCLEOTIDE SEQUENCE [LARGE SCALE GENOMIC DNA]</scope>
    <source>
        <strain evidence="3">AQ028</strain>
        <tissue evidence="3">Male pupae</tissue>
    </source>
</reference>
<dbReference type="AlphaFoldDB" id="A0ABD0S201"/>
<dbReference type="Pfam" id="PF18701">
    <property type="entry name" value="DUF5641"/>
    <property type="match status" value="1"/>
</dbReference>
<organism evidence="3 4">
    <name type="scientific">Loxostege sticticalis</name>
    <name type="common">Beet webworm moth</name>
    <dbReference type="NCBI Taxonomy" id="481309"/>
    <lineage>
        <taxon>Eukaryota</taxon>
        <taxon>Metazoa</taxon>
        <taxon>Ecdysozoa</taxon>
        <taxon>Arthropoda</taxon>
        <taxon>Hexapoda</taxon>
        <taxon>Insecta</taxon>
        <taxon>Pterygota</taxon>
        <taxon>Neoptera</taxon>
        <taxon>Endopterygota</taxon>
        <taxon>Lepidoptera</taxon>
        <taxon>Glossata</taxon>
        <taxon>Ditrysia</taxon>
        <taxon>Pyraloidea</taxon>
        <taxon>Crambidae</taxon>
        <taxon>Pyraustinae</taxon>
        <taxon>Loxostege</taxon>
    </lineage>
</organism>
<evidence type="ECO:0000259" key="2">
    <source>
        <dbReference type="PROSITE" id="PS50994"/>
    </source>
</evidence>
<dbReference type="Gene3D" id="1.10.340.70">
    <property type="match status" value="1"/>
</dbReference>
<dbReference type="InterPro" id="IPR012337">
    <property type="entry name" value="RNaseH-like_sf"/>
</dbReference>
<dbReference type="PROSITE" id="PS50994">
    <property type="entry name" value="INTEGRASE"/>
    <property type="match status" value="1"/>
</dbReference>
<evidence type="ECO:0000313" key="4">
    <source>
        <dbReference type="Proteomes" id="UP001549921"/>
    </source>
</evidence>
<dbReference type="InterPro" id="IPR040676">
    <property type="entry name" value="DUF5641"/>
</dbReference>
<dbReference type="Gene3D" id="3.30.420.10">
    <property type="entry name" value="Ribonuclease H-like superfamily/Ribonuclease H"/>
    <property type="match status" value="2"/>
</dbReference>
<dbReference type="Pfam" id="PF17921">
    <property type="entry name" value="Integrase_H2C2"/>
    <property type="match status" value="1"/>
</dbReference>
<dbReference type="InterPro" id="IPR001584">
    <property type="entry name" value="Integrase_cat-core"/>
</dbReference>
<dbReference type="InterPro" id="IPR041588">
    <property type="entry name" value="Integrase_H2C2"/>
</dbReference>
<evidence type="ECO:0000313" key="3">
    <source>
        <dbReference type="EMBL" id="KAL0803272.1"/>
    </source>
</evidence>
<dbReference type="InterPro" id="IPR036397">
    <property type="entry name" value="RNaseH_sf"/>
</dbReference>
<dbReference type="PANTHER" id="PTHR47331">
    <property type="entry name" value="PHD-TYPE DOMAIN-CONTAINING PROTEIN"/>
    <property type="match status" value="1"/>
</dbReference>
<dbReference type="InterPro" id="IPR008042">
    <property type="entry name" value="Retrotrans_Pao"/>
</dbReference>
<proteinExistence type="predicted"/>
<dbReference type="InterPro" id="IPR002156">
    <property type="entry name" value="RNaseH_domain"/>
</dbReference>
<comment type="caution">
    <text evidence="3">The sequence shown here is derived from an EMBL/GenBank/DDBJ whole genome shotgun (WGS) entry which is preliminary data.</text>
</comment>
<evidence type="ECO:0008006" key="5">
    <source>
        <dbReference type="Google" id="ProtNLM"/>
    </source>
</evidence>
<dbReference type="EMBL" id="JBEDNZ010000049">
    <property type="protein sequence ID" value="KAL0803272.1"/>
    <property type="molecule type" value="Genomic_DNA"/>
</dbReference>
<dbReference type="Pfam" id="PF05380">
    <property type="entry name" value="Peptidase_A17"/>
    <property type="match status" value="1"/>
</dbReference>
<name>A0ABD0S201_LOXSC</name>
<feature type="domain" description="Integrase catalytic" evidence="2">
    <location>
        <begin position="447"/>
        <end position="633"/>
    </location>
</feature>
<sequence length="727" mass="83853">MSVFDPLGFLLYVTVKARILLQDIWRSKIGGDDEIEASHFAAWQTWLTELDSASKIKIPRWVLTDDFDKLTAELHIFCDASSRAFASVAYIRSRKKDGSWHVAFLMARARVAPLKVMSIPRLELQAAVMGARMSRHLQQCELVSLSKVTLWSDSKTVLSWLKSDSGRFKPFVAHRVSEVTELTETEQWRWVPSHLDAADDATRDNIAVENGKWLEGPSFLSKPDNEWPDVIHKFDSIDLDPDDTEVKAVLITTASSETELPDVRRFSKYWRLIRSTAWFFRAIHNFKNKKSNWTRAELSALEVESAEEWCIKESQRRTFSADINFIKTHGHVDSSSSLRQLNPFLDSQDQLRVGGRIDAADIDYDAKHPIILHPSDHFVKLLLQRIHEDSFHSGRERVLNEARKRFWILRGRNAVKKTFHDCQVCKIRRAKALPPLMGQLPDFRVKEGGRPFTHTGVDYFGPMLVKIGRRQEKRWGVIYTCLVVRAVYVDLVADLTASSAILSLRRFIARRGCPAVIFSDNATTFRGADRELKQAVLNMDQSELLRFTSTRSIEWRYISPNAPHMGGCWERMVRSIKTALRYTLKERVPSEYTLLTLLAEAENFVNSRPLTYVPLETDDSPPLTPNDFLFTDTKFLDRPLGQFIDGDMLRRSWRESQRLADLTWKRWIKEYLPTLTRREKWYKADEKPLAVGDIVIIADDQLPRGQWPRLYTRPATKLCKLDVGSQA</sequence>
<evidence type="ECO:0000259" key="1">
    <source>
        <dbReference type="PROSITE" id="PS50879"/>
    </source>
</evidence>
<protein>
    <recommendedName>
        <fullName evidence="5">Integrase catalytic domain-containing protein</fullName>
    </recommendedName>
</protein>
<dbReference type="PROSITE" id="PS50879">
    <property type="entry name" value="RNASE_H_1"/>
    <property type="match status" value="1"/>
</dbReference>
<gene>
    <name evidence="3" type="ORF">ABMA28_017250</name>
</gene>
<dbReference type="Proteomes" id="UP001549921">
    <property type="component" value="Unassembled WGS sequence"/>
</dbReference>
<feature type="domain" description="RNase H type-1" evidence="1">
    <location>
        <begin position="70"/>
        <end position="212"/>
    </location>
</feature>